<proteinExistence type="predicted"/>
<keyword evidence="1" id="KW-0812">Transmembrane</keyword>
<sequence length="92" mass="10391">MGQTRKGLSWFLSYLMSPLLYSLPQGHCTLEEERLADVMLLYNGWVYAACRLTVLLVQYSTLGGWLLSRYAGSANRIIWDIMPLLLALHGAV</sequence>
<organism evidence="2 3">
    <name type="scientific">Araneus ventricosus</name>
    <name type="common">Orbweaver spider</name>
    <name type="synonym">Epeira ventricosa</name>
    <dbReference type="NCBI Taxonomy" id="182803"/>
    <lineage>
        <taxon>Eukaryota</taxon>
        <taxon>Metazoa</taxon>
        <taxon>Ecdysozoa</taxon>
        <taxon>Arthropoda</taxon>
        <taxon>Chelicerata</taxon>
        <taxon>Arachnida</taxon>
        <taxon>Araneae</taxon>
        <taxon>Araneomorphae</taxon>
        <taxon>Entelegynae</taxon>
        <taxon>Araneoidea</taxon>
        <taxon>Araneidae</taxon>
        <taxon>Araneus</taxon>
    </lineage>
</organism>
<evidence type="ECO:0000256" key="1">
    <source>
        <dbReference type="SAM" id="Phobius"/>
    </source>
</evidence>
<accession>A0A4Y2VSE6</accession>
<evidence type="ECO:0000313" key="3">
    <source>
        <dbReference type="Proteomes" id="UP000499080"/>
    </source>
</evidence>
<comment type="caution">
    <text evidence="2">The sequence shown here is derived from an EMBL/GenBank/DDBJ whole genome shotgun (WGS) entry which is preliminary data.</text>
</comment>
<keyword evidence="3" id="KW-1185">Reference proteome</keyword>
<feature type="transmembrane region" description="Helical" evidence="1">
    <location>
        <begin position="7"/>
        <end position="24"/>
    </location>
</feature>
<reference evidence="2 3" key="1">
    <citation type="journal article" date="2019" name="Sci. Rep.">
        <title>Orb-weaving spider Araneus ventricosus genome elucidates the spidroin gene catalogue.</title>
        <authorList>
            <person name="Kono N."/>
            <person name="Nakamura H."/>
            <person name="Ohtoshi R."/>
            <person name="Moran D.A.P."/>
            <person name="Shinohara A."/>
            <person name="Yoshida Y."/>
            <person name="Fujiwara M."/>
            <person name="Mori M."/>
            <person name="Tomita M."/>
            <person name="Arakawa K."/>
        </authorList>
    </citation>
    <scope>NUCLEOTIDE SEQUENCE [LARGE SCALE GENOMIC DNA]</scope>
</reference>
<keyword evidence="1" id="KW-0472">Membrane</keyword>
<protein>
    <submittedName>
        <fullName evidence="2">Uncharacterized protein</fullName>
    </submittedName>
</protein>
<evidence type="ECO:0000313" key="2">
    <source>
        <dbReference type="EMBL" id="GBO26780.1"/>
    </source>
</evidence>
<dbReference type="EMBL" id="BGPR01049776">
    <property type="protein sequence ID" value="GBO26780.1"/>
    <property type="molecule type" value="Genomic_DNA"/>
</dbReference>
<feature type="transmembrane region" description="Helical" evidence="1">
    <location>
        <begin position="44"/>
        <end position="67"/>
    </location>
</feature>
<dbReference type="Proteomes" id="UP000499080">
    <property type="component" value="Unassembled WGS sequence"/>
</dbReference>
<keyword evidence="1" id="KW-1133">Transmembrane helix</keyword>
<name>A0A4Y2VSE6_ARAVE</name>
<gene>
    <name evidence="2" type="ORF">AVEN_198591_1</name>
</gene>
<dbReference type="AlphaFoldDB" id="A0A4Y2VSE6"/>